<feature type="compositionally biased region" description="Low complexity" evidence="1">
    <location>
        <begin position="230"/>
        <end position="244"/>
    </location>
</feature>
<feature type="region of interest" description="Disordered" evidence="1">
    <location>
        <begin position="267"/>
        <end position="364"/>
    </location>
</feature>
<evidence type="ECO:0000313" key="2">
    <source>
        <dbReference type="EMBL" id="SNR57940.1"/>
    </source>
</evidence>
<feature type="region of interest" description="Disordered" evidence="1">
    <location>
        <begin position="1"/>
        <end position="99"/>
    </location>
</feature>
<organism evidence="2 3">
    <name type="scientific">Actinomadura mexicana</name>
    <dbReference type="NCBI Taxonomy" id="134959"/>
    <lineage>
        <taxon>Bacteria</taxon>
        <taxon>Bacillati</taxon>
        <taxon>Actinomycetota</taxon>
        <taxon>Actinomycetes</taxon>
        <taxon>Streptosporangiales</taxon>
        <taxon>Thermomonosporaceae</taxon>
        <taxon>Actinomadura</taxon>
    </lineage>
</organism>
<feature type="compositionally biased region" description="Basic and acidic residues" evidence="1">
    <location>
        <begin position="333"/>
        <end position="344"/>
    </location>
</feature>
<gene>
    <name evidence="2" type="ORF">SAMN06265355_104324</name>
</gene>
<dbReference type="Proteomes" id="UP000198420">
    <property type="component" value="Unassembled WGS sequence"/>
</dbReference>
<feature type="compositionally biased region" description="Basic residues" evidence="1">
    <location>
        <begin position="286"/>
        <end position="297"/>
    </location>
</feature>
<feature type="region of interest" description="Disordered" evidence="1">
    <location>
        <begin position="224"/>
        <end position="244"/>
    </location>
</feature>
<dbReference type="AlphaFoldDB" id="A0A238XGV3"/>
<proteinExistence type="predicted"/>
<accession>A0A238XGV3</accession>
<reference evidence="3" key="1">
    <citation type="submission" date="2017-06" db="EMBL/GenBank/DDBJ databases">
        <authorList>
            <person name="Varghese N."/>
            <person name="Submissions S."/>
        </authorList>
    </citation>
    <scope>NUCLEOTIDE SEQUENCE [LARGE SCALE GENOMIC DNA]</scope>
    <source>
        <strain evidence="3">DSM 44485</strain>
    </source>
</reference>
<protein>
    <submittedName>
        <fullName evidence="2">Uncharacterized protein</fullName>
    </submittedName>
</protein>
<sequence length="399" mass="42055">MLQREPGHPHQLGQVHRPVGCAPVGRQVGGVADRPAGQPPSGVRPGVHPGRSTPSRTSGGPWLRPRTRPAATLSGPGRRTQCRPGCGRRRVRVGGRGRPRTAVHAAAGTAAAQRGVVAVGLVVGHPPEHQQRVIAGAFDHPPSLLRLGREQCTLGDARVGEPVGIGEPGFGQMQLPVDENPLLVGVHIRAEHPDLALGDLAFGAGVLTLHPGRAAALLLEPRCRRPPAPRSASPSRSATCARSASRTWSASQRAWLSSRCIPSGRVYPANSADQPFLRSSPLSKPSRNHRARTRGSRRPGTGATTCAKSSSNPSAHPAGSTSSTVRGTATADRLVHTHPDDHSGGRLTSRPRPDRDLQGGITPGVETFCSRGWRGWMTCSLGWRAGSSGWSRGGRRGRM</sequence>
<evidence type="ECO:0000313" key="3">
    <source>
        <dbReference type="Proteomes" id="UP000198420"/>
    </source>
</evidence>
<feature type="compositionally biased region" description="Basic residues" evidence="1">
    <location>
        <begin position="86"/>
        <end position="99"/>
    </location>
</feature>
<feature type="compositionally biased region" description="Polar residues" evidence="1">
    <location>
        <begin position="302"/>
        <end position="327"/>
    </location>
</feature>
<name>A0A238XGV3_9ACTN</name>
<dbReference type="EMBL" id="FZNP01000004">
    <property type="protein sequence ID" value="SNR57940.1"/>
    <property type="molecule type" value="Genomic_DNA"/>
</dbReference>
<evidence type="ECO:0000256" key="1">
    <source>
        <dbReference type="SAM" id="MobiDB-lite"/>
    </source>
</evidence>
<keyword evidence="3" id="KW-1185">Reference proteome</keyword>